<dbReference type="InterPro" id="IPR047170">
    <property type="entry name" value="PTN12/18/22"/>
</dbReference>
<reference evidence="11" key="2">
    <citation type="submission" date="2025-08" db="UniProtKB">
        <authorList>
            <consortium name="Ensembl"/>
        </authorList>
    </citation>
    <scope>IDENTIFICATION</scope>
</reference>
<dbReference type="OMA" id="MSSEWFG"/>
<dbReference type="InterPro" id="IPR003595">
    <property type="entry name" value="Tyr_Pase_cat"/>
</dbReference>
<dbReference type="PROSITE" id="PS50056">
    <property type="entry name" value="TYR_PHOSPHATASE_2"/>
    <property type="match status" value="1"/>
</dbReference>
<dbReference type="InterPro" id="IPR000242">
    <property type="entry name" value="PTP_cat"/>
</dbReference>
<feature type="compositionally biased region" description="Basic residues" evidence="8">
    <location>
        <begin position="784"/>
        <end position="795"/>
    </location>
</feature>
<dbReference type="GO" id="GO:0005737">
    <property type="term" value="C:cytoplasm"/>
    <property type="evidence" value="ECO:0007669"/>
    <property type="project" value="UniProtKB-SubCell"/>
</dbReference>
<evidence type="ECO:0000259" key="10">
    <source>
        <dbReference type="PROSITE" id="PS50056"/>
    </source>
</evidence>
<name>A0A671W9U3_SPAAU</name>
<keyword evidence="6" id="KW-0904">Protein phosphatase</keyword>
<dbReference type="PANTHER" id="PTHR45983:SF1">
    <property type="entry name" value="TYROSINE-PROTEIN PHOSPHATASE NON-RECEPTOR TYPE 22"/>
    <property type="match status" value="1"/>
</dbReference>
<dbReference type="PROSITE" id="PS00383">
    <property type="entry name" value="TYR_PHOSPHATASE_1"/>
    <property type="match status" value="1"/>
</dbReference>
<evidence type="ECO:0000256" key="5">
    <source>
        <dbReference type="ARBA" id="ARBA00022801"/>
    </source>
</evidence>
<dbReference type="InterPro" id="IPR000387">
    <property type="entry name" value="Tyr_Pase_dom"/>
</dbReference>
<dbReference type="OrthoDB" id="10253954at2759"/>
<feature type="domain" description="Tyrosine-protein phosphatase" evidence="9">
    <location>
        <begin position="29"/>
        <end position="294"/>
    </location>
</feature>
<dbReference type="AlphaFoldDB" id="A0A671W9U3"/>
<dbReference type="GO" id="GO:0004726">
    <property type="term" value="F:non-membrane spanning protein tyrosine phosphatase activity"/>
    <property type="evidence" value="ECO:0007669"/>
    <property type="project" value="InterPro"/>
</dbReference>
<reference evidence="11" key="3">
    <citation type="submission" date="2025-09" db="UniProtKB">
        <authorList>
            <consortium name="Ensembl"/>
        </authorList>
    </citation>
    <scope>IDENTIFICATION</scope>
</reference>
<dbReference type="PRINTS" id="PR00700">
    <property type="entry name" value="PRTYPHPHTASE"/>
</dbReference>
<dbReference type="GeneTree" id="ENSGT00940000167346"/>
<keyword evidence="5" id="KW-0378">Hydrolase</keyword>
<dbReference type="FunFam" id="3.90.190.10:FF:000045">
    <property type="entry name" value="Tyrosine-protein phosphatase non-receptor type 12"/>
    <property type="match status" value="1"/>
</dbReference>
<keyword evidence="4" id="KW-0597">Phosphoprotein</keyword>
<protein>
    <recommendedName>
        <fullName evidence="2">protein-tyrosine-phosphatase</fullName>
        <ecNumber evidence="2">3.1.3.48</ecNumber>
    </recommendedName>
</protein>
<organism evidence="11 12">
    <name type="scientific">Sparus aurata</name>
    <name type="common">Gilthead sea bream</name>
    <dbReference type="NCBI Taxonomy" id="8175"/>
    <lineage>
        <taxon>Eukaryota</taxon>
        <taxon>Metazoa</taxon>
        <taxon>Chordata</taxon>
        <taxon>Craniata</taxon>
        <taxon>Vertebrata</taxon>
        <taxon>Euteleostomi</taxon>
        <taxon>Actinopterygii</taxon>
        <taxon>Neopterygii</taxon>
        <taxon>Teleostei</taxon>
        <taxon>Neoteleostei</taxon>
        <taxon>Acanthomorphata</taxon>
        <taxon>Eupercaria</taxon>
        <taxon>Spariformes</taxon>
        <taxon>Sparidae</taxon>
        <taxon>Sparus</taxon>
    </lineage>
</organism>
<dbReference type="Gene3D" id="3.90.190.10">
    <property type="entry name" value="Protein tyrosine phosphatase superfamily"/>
    <property type="match status" value="1"/>
</dbReference>
<dbReference type="SUPFAM" id="SSF52799">
    <property type="entry name" value="(Phosphotyrosine protein) phosphatases II"/>
    <property type="match status" value="1"/>
</dbReference>
<dbReference type="GO" id="GO:0050868">
    <property type="term" value="P:negative regulation of T cell activation"/>
    <property type="evidence" value="ECO:0007669"/>
    <property type="project" value="TreeGrafter"/>
</dbReference>
<feature type="domain" description="Tyrosine specific protein phosphatases" evidence="10">
    <location>
        <begin position="211"/>
        <end position="285"/>
    </location>
</feature>
<feature type="compositionally biased region" description="Basic and acidic residues" evidence="8">
    <location>
        <begin position="771"/>
        <end position="780"/>
    </location>
</feature>
<dbReference type="EC" id="3.1.3.48" evidence="2"/>
<evidence type="ECO:0000256" key="7">
    <source>
        <dbReference type="ARBA" id="ARBA00034734"/>
    </source>
</evidence>
<evidence type="ECO:0000256" key="1">
    <source>
        <dbReference type="ARBA" id="ARBA00004496"/>
    </source>
</evidence>
<dbReference type="Pfam" id="PF00102">
    <property type="entry name" value="Y_phosphatase"/>
    <property type="match status" value="1"/>
</dbReference>
<evidence type="ECO:0000256" key="6">
    <source>
        <dbReference type="ARBA" id="ARBA00022912"/>
    </source>
</evidence>
<feature type="region of interest" description="Disordered" evidence="8">
    <location>
        <begin position="588"/>
        <end position="608"/>
    </location>
</feature>
<dbReference type="InterPro" id="IPR016130">
    <property type="entry name" value="Tyr_Pase_AS"/>
</dbReference>
<comment type="similarity">
    <text evidence="7">Belongs to the protein-tyrosine phosphatase family. Non-receptor class 4 subfamily.</text>
</comment>
<reference evidence="11" key="1">
    <citation type="submission" date="2021-04" db="EMBL/GenBank/DDBJ databases">
        <authorList>
            <consortium name="Wellcome Sanger Institute Data Sharing"/>
        </authorList>
    </citation>
    <scope>NUCLEOTIDE SEQUENCE [LARGE SCALE GENOMIC DNA]</scope>
</reference>
<dbReference type="GO" id="GO:0050852">
    <property type="term" value="P:T cell receptor signaling pathway"/>
    <property type="evidence" value="ECO:0007669"/>
    <property type="project" value="TreeGrafter"/>
</dbReference>
<dbReference type="SMART" id="SM00404">
    <property type="entry name" value="PTPc_motif"/>
    <property type="match status" value="1"/>
</dbReference>
<evidence type="ECO:0000256" key="4">
    <source>
        <dbReference type="ARBA" id="ARBA00022553"/>
    </source>
</evidence>
<dbReference type="Proteomes" id="UP000472265">
    <property type="component" value="Chromosome 7"/>
</dbReference>
<gene>
    <name evidence="11" type="primary">ptpn22</name>
</gene>
<dbReference type="InParanoid" id="A0A671W9U3"/>
<keyword evidence="3" id="KW-0963">Cytoplasm</keyword>
<accession>A0A671W9U3</accession>
<feature type="compositionally biased region" description="Pro residues" evidence="8">
    <location>
        <begin position="797"/>
        <end position="806"/>
    </location>
</feature>
<proteinExistence type="inferred from homology"/>
<evidence type="ECO:0000259" key="9">
    <source>
        <dbReference type="PROSITE" id="PS50055"/>
    </source>
</evidence>
<feature type="region of interest" description="Disordered" evidence="8">
    <location>
        <begin position="485"/>
        <end position="509"/>
    </location>
</feature>
<dbReference type="SMART" id="SM00194">
    <property type="entry name" value="PTPc"/>
    <property type="match status" value="1"/>
</dbReference>
<evidence type="ECO:0000256" key="2">
    <source>
        <dbReference type="ARBA" id="ARBA00013064"/>
    </source>
</evidence>
<keyword evidence="12" id="KW-1185">Reference proteome</keyword>
<dbReference type="Ensembl" id="ENSSAUT00010037739.1">
    <property type="protein sequence ID" value="ENSSAUP00010035828.1"/>
    <property type="gene ID" value="ENSSAUG00010015167.1"/>
</dbReference>
<evidence type="ECO:0000256" key="8">
    <source>
        <dbReference type="SAM" id="MobiDB-lite"/>
    </source>
</evidence>
<evidence type="ECO:0000313" key="11">
    <source>
        <dbReference type="Ensembl" id="ENSSAUP00010035828.1"/>
    </source>
</evidence>
<comment type="subcellular location">
    <subcellularLocation>
        <location evidence="1">Cytoplasm</location>
    </subcellularLocation>
</comment>
<dbReference type="InterPro" id="IPR029021">
    <property type="entry name" value="Prot-tyrosine_phosphatase-like"/>
</dbReference>
<dbReference type="PROSITE" id="PS50055">
    <property type="entry name" value="TYR_PHOSPHATASE_PTP"/>
    <property type="match status" value="1"/>
</dbReference>
<feature type="region of interest" description="Disordered" evidence="8">
    <location>
        <begin position="626"/>
        <end position="816"/>
    </location>
</feature>
<dbReference type="GO" id="GO:0005634">
    <property type="term" value="C:nucleus"/>
    <property type="evidence" value="ECO:0007669"/>
    <property type="project" value="TreeGrafter"/>
</dbReference>
<evidence type="ECO:0000313" key="12">
    <source>
        <dbReference type="Proteomes" id="UP000472265"/>
    </source>
</evidence>
<sequence length="842" mass="93516">MEHQAWILRSFLAQLERQEAGDEEGPNGIAGEFIRLKSLSTKYRIDKTFPTKAAEKQDNIKKNRYKDIVPFDHSRVKLTLTTSKNDTDYINANFIKGVSGSRAYIATQGPLAHTVLDFMRMLWEYNVKVIVMACREFEMGKKKCERYWPQKQEQPFVCEPFTVYCDSEESKGDYLSRTLRVTYRNSSRTLKQLHYVNWPDHGVPDSIPPILELLEEMRSIQAHDDIPICIHCSAGCGRTGALCVIDYTWNLLKNQMITPDFSIYDLVQNMRTQRPSLVQTKEQYELVYRTIKVLFEKYLQSADAQTCRNEVTVIPSAPPSDPVSELAALAEDLDLLPQLQQLLDEERNSLQQYHPLFAPASENLISLTDQQQWYLTETHPEALATTQDPQQGFRTSPILLHASQRAPAAEDGIPESYDVPSLNPPPSPAVAAALCLMVEDPYFDSPLSSPSSEEAPVDSTQNDKQWTLSPIFSTPSLCLNDQTLEQTSPASGSKDSDVEVPPPLPQRTPESYELAVDAEDSDPCERLMVIFPPNAAAEAVRELGGSPPSPVPPLPERTPESFELAIDLAPVEQKPEISPAANLNRIGMSSEWSGDSKPAATASQDEVKPWVRSKSLRAKMTFTAHPDVASSTTSDLHPYCPPLDAVTPPLLPQTEESLTPPLPDRTPESFVLTTEEIPKKPALCPQLLETPHPSPRVGLSSEWDGSSQPKKFLDGVMNRSKSVRAKSSRQEPLTVAPQLSSPPVVVAEGGSAQVGQDEANRRPSLNTSGNKADKSSEKGMSRSKSLKFFRHKQKPKVAPPPIPTQPDAPQQSYGASSSVFKFGFGNRFGKPKGPRTYPETWV</sequence>
<evidence type="ECO:0000256" key="3">
    <source>
        <dbReference type="ARBA" id="ARBA00022490"/>
    </source>
</evidence>
<dbReference type="PANTHER" id="PTHR45983">
    <property type="entry name" value="TYROSINE PHOSPHATSE N18, PUTATIVE-RELATED"/>
    <property type="match status" value="1"/>
</dbReference>